<evidence type="ECO:0000256" key="1">
    <source>
        <dbReference type="ARBA" id="ARBA00000085"/>
    </source>
</evidence>
<evidence type="ECO:0000256" key="15">
    <source>
        <dbReference type="ARBA" id="ARBA00023170"/>
    </source>
</evidence>
<keyword evidence="18" id="KW-1185">Reference proteome</keyword>
<evidence type="ECO:0000313" key="17">
    <source>
        <dbReference type="EMBL" id="MEK0084454.1"/>
    </source>
</evidence>
<dbReference type="EC" id="2.7.13.3" evidence="2"/>
<dbReference type="NCBIfam" id="TIGR00229">
    <property type="entry name" value="sensory_box"/>
    <property type="match status" value="3"/>
</dbReference>
<dbReference type="SMART" id="SM00086">
    <property type="entry name" value="PAC"/>
    <property type="match status" value="3"/>
</dbReference>
<feature type="domain" description="PAC" evidence="16">
    <location>
        <begin position="358"/>
        <end position="410"/>
    </location>
</feature>
<keyword evidence="3" id="KW-0600">Photoreceptor protein</keyword>
<evidence type="ECO:0000256" key="6">
    <source>
        <dbReference type="ARBA" id="ARBA00022630"/>
    </source>
</evidence>
<evidence type="ECO:0000313" key="18">
    <source>
        <dbReference type="Proteomes" id="UP001375743"/>
    </source>
</evidence>
<dbReference type="InterPro" id="IPR000700">
    <property type="entry name" value="PAS-assoc_C"/>
</dbReference>
<dbReference type="InterPro" id="IPR029016">
    <property type="entry name" value="GAF-like_dom_sf"/>
</dbReference>
<dbReference type="Gene3D" id="3.30.450.20">
    <property type="entry name" value="PAS domain"/>
    <property type="match status" value="3"/>
</dbReference>
<keyword evidence="4" id="KW-0597">Phosphoprotein</keyword>
<evidence type="ECO:0000256" key="5">
    <source>
        <dbReference type="ARBA" id="ARBA00022606"/>
    </source>
</evidence>
<comment type="catalytic activity">
    <reaction evidence="1">
        <text>ATP + protein L-histidine = ADP + protein N-phospho-L-histidine.</text>
        <dbReference type="EC" id="2.7.13.3"/>
    </reaction>
</comment>
<dbReference type="SUPFAM" id="SSF55781">
    <property type="entry name" value="GAF domain-like"/>
    <property type="match status" value="1"/>
</dbReference>
<dbReference type="InterPro" id="IPR001610">
    <property type="entry name" value="PAC"/>
</dbReference>
<evidence type="ECO:0000256" key="3">
    <source>
        <dbReference type="ARBA" id="ARBA00022543"/>
    </source>
</evidence>
<keyword evidence="7" id="KW-0288">FMN</keyword>
<proteinExistence type="predicted"/>
<dbReference type="Proteomes" id="UP001375743">
    <property type="component" value="Unassembled WGS sequence"/>
</dbReference>
<evidence type="ECO:0000256" key="14">
    <source>
        <dbReference type="ARBA" id="ARBA00023026"/>
    </source>
</evidence>
<evidence type="ECO:0000256" key="12">
    <source>
        <dbReference type="ARBA" id="ARBA00022840"/>
    </source>
</evidence>
<feature type="domain" description="PAC" evidence="16">
    <location>
        <begin position="228"/>
        <end position="280"/>
    </location>
</feature>
<dbReference type="PROSITE" id="PS50113">
    <property type="entry name" value="PAC"/>
    <property type="match status" value="3"/>
</dbReference>
<dbReference type="Pfam" id="PF07536">
    <property type="entry name" value="HWE_HK"/>
    <property type="match status" value="1"/>
</dbReference>
<comment type="caution">
    <text evidence="17">The sequence shown here is derived from an EMBL/GenBank/DDBJ whole genome shotgun (WGS) entry which is preliminary data.</text>
</comment>
<dbReference type="SMART" id="SM00911">
    <property type="entry name" value="HWE_HK"/>
    <property type="match status" value="1"/>
</dbReference>
<dbReference type="SUPFAM" id="SSF55874">
    <property type="entry name" value="ATPase domain of HSP90 chaperone/DNA topoisomerase II/histidine kinase"/>
    <property type="match status" value="1"/>
</dbReference>
<keyword evidence="5" id="KW-0716">Sensory transduction</keyword>
<evidence type="ECO:0000256" key="9">
    <source>
        <dbReference type="ARBA" id="ARBA00022737"/>
    </source>
</evidence>
<dbReference type="InterPro" id="IPR003018">
    <property type="entry name" value="GAF"/>
</dbReference>
<keyword evidence="8" id="KW-0808">Transferase</keyword>
<evidence type="ECO:0000259" key="16">
    <source>
        <dbReference type="PROSITE" id="PS50113"/>
    </source>
</evidence>
<dbReference type="SUPFAM" id="SSF55785">
    <property type="entry name" value="PYP-like sensor domain (PAS domain)"/>
    <property type="match status" value="3"/>
</dbReference>
<dbReference type="PANTHER" id="PTHR41523:SF8">
    <property type="entry name" value="ETHYLENE RESPONSE SENSOR PROTEIN"/>
    <property type="match status" value="1"/>
</dbReference>
<dbReference type="InterPro" id="IPR011102">
    <property type="entry name" value="Sig_transdc_His_kinase_HWE"/>
</dbReference>
<evidence type="ECO:0000256" key="11">
    <source>
        <dbReference type="ARBA" id="ARBA00022777"/>
    </source>
</evidence>
<evidence type="ECO:0000256" key="7">
    <source>
        <dbReference type="ARBA" id="ARBA00022643"/>
    </source>
</evidence>
<dbReference type="InterPro" id="IPR035965">
    <property type="entry name" value="PAS-like_dom_sf"/>
</dbReference>
<reference evidence="17 18" key="1">
    <citation type="submission" date="2024-01" db="EMBL/GenBank/DDBJ databases">
        <title>Multi-omics insights into the function and evolution of sodium benzoate biodegradation pathways in Benzoatithermus flavus gen. nov., sp. nov. from hot spring.</title>
        <authorList>
            <person name="Hu C.-J."/>
            <person name="Li W.-J."/>
        </authorList>
    </citation>
    <scope>NUCLEOTIDE SEQUENCE [LARGE SCALE GENOMIC DNA]</scope>
    <source>
        <strain evidence="17 18">SYSU G07066</strain>
    </source>
</reference>
<evidence type="ECO:0000256" key="4">
    <source>
        <dbReference type="ARBA" id="ARBA00022553"/>
    </source>
</evidence>
<dbReference type="Pfam" id="PF08448">
    <property type="entry name" value="PAS_4"/>
    <property type="match status" value="1"/>
</dbReference>
<evidence type="ECO:0000256" key="13">
    <source>
        <dbReference type="ARBA" id="ARBA00022991"/>
    </source>
</evidence>
<protein>
    <recommendedName>
        <fullName evidence="2">histidine kinase</fullName>
        <ecNumber evidence="2">2.7.13.3</ecNumber>
    </recommendedName>
</protein>
<dbReference type="Pfam" id="PF08447">
    <property type="entry name" value="PAS_3"/>
    <property type="match status" value="2"/>
</dbReference>
<name>A0ABU8XU38_9PROT</name>
<dbReference type="Gene3D" id="3.30.565.10">
    <property type="entry name" value="Histidine kinase-like ATPase, C-terminal domain"/>
    <property type="match status" value="1"/>
</dbReference>
<gene>
    <name evidence="17" type="ORF">U1T56_14960</name>
</gene>
<dbReference type="EMBL" id="JBBLZC010000015">
    <property type="protein sequence ID" value="MEK0084454.1"/>
    <property type="molecule type" value="Genomic_DNA"/>
</dbReference>
<dbReference type="PANTHER" id="PTHR41523">
    <property type="entry name" value="TWO-COMPONENT SYSTEM SENSOR PROTEIN"/>
    <property type="match status" value="1"/>
</dbReference>
<dbReference type="InterPro" id="IPR013655">
    <property type="entry name" value="PAS_fold_3"/>
</dbReference>
<keyword evidence="14" id="KW-0843">Virulence</keyword>
<keyword evidence="10" id="KW-0547">Nucleotide-binding</keyword>
<dbReference type="InterPro" id="IPR013656">
    <property type="entry name" value="PAS_4"/>
</dbReference>
<keyword evidence="12" id="KW-0067">ATP-binding</keyword>
<dbReference type="CDD" id="cd00130">
    <property type="entry name" value="PAS"/>
    <property type="match status" value="2"/>
</dbReference>
<feature type="domain" description="PAC" evidence="16">
    <location>
        <begin position="480"/>
        <end position="531"/>
    </location>
</feature>
<evidence type="ECO:0000256" key="10">
    <source>
        <dbReference type="ARBA" id="ARBA00022741"/>
    </source>
</evidence>
<keyword evidence="6" id="KW-0285">Flavoprotein</keyword>
<evidence type="ECO:0000256" key="8">
    <source>
        <dbReference type="ARBA" id="ARBA00022679"/>
    </source>
</evidence>
<keyword evidence="13" id="KW-0157">Chromophore</keyword>
<dbReference type="RefSeq" id="WP_418160306.1">
    <property type="nucleotide sequence ID" value="NZ_JBBLZC010000015.1"/>
</dbReference>
<accession>A0ABU8XU38</accession>
<dbReference type="InterPro" id="IPR036890">
    <property type="entry name" value="HATPase_C_sf"/>
</dbReference>
<dbReference type="Gene3D" id="3.30.450.40">
    <property type="match status" value="1"/>
</dbReference>
<evidence type="ECO:0000256" key="2">
    <source>
        <dbReference type="ARBA" id="ARBA00012438"/>
    </source>
</evidence>
<dbReference type="SMART" id="SM00065">
    <property type="entry name" value="GAF"/>
    <property type="match status" value="1"/>
</dbReference>
<dbReference type="InterPro" id="IPR000014">
    <property type="entry name" value="PAS"/>
</dbReference>
<organism evidence="17 18">
    <name type="scientific">Benzoatithermus flavus</name>
    <dbReference type="NCBI Taxonomy" id="3108223"/>
    <lineage>
        <taxon>Bacteria</taxon>
        <taxon>Pseudomonadati</taxon>
        <taxon>Pseudomonadota</taxon>
        <taxon>Alphaproteobacteria</taxon>
        <taxon>Geminicoccales</taxon>
        <taxon>Geminicoccaceae</taxon>
        <taxon>Benzoatithermus</taxon>
    </lineage>
</organism>
<keyword evidence="9" id="KW-0677">Repeat</keyword>
<keyword evidence="11" id="KW-0418">Kinase</keyword>
<keyword evidence="15" id="KW-0675">Receptor</keyword>
<sequence>MPTALPPAPWARFARLARRLLRARAVAVCRPNGSRVAIAAADDMPAADPALVDRLVKRALLERGPVALATLPEAPAAQAVDGSGGCACLAVPLPVDAGDMPLVLCAFDDGAAGWSEEDLAAVADLAEAAAAETALHHERTARRQAETMLAHEQERASLALAAGNMAVWETEIGTDRLIRPEAFTELLRLPPGRFEGSIHELIAFVLEEDRPALIEQREAMLAGEIPGIEAEFRVRCADGAIRWFRVKARVRRDGAGAPSSTLGVAMDVTALKEAESALRASEERHRLALAAMHGIVYEHDLASGRLSLSGEIATLLGLPEDLHEVDARWWMERVHPDDRAHLSCTLEEMSASCGSTSFSLEYRMRHQSGRWLHVRDRAFVMRDDAGRSVRLAGIVSDITESVLALEALRQNEQRLRLALASAPVALFEQDRDLRYRWTHNPNLPMHPAEMLGRTDAELFGPEVAAPLEAFKRRVLAGSTETAEVTLALPEGTRILELHAEPRHDTAGRVIGLTGAAIDITERKLAEEQREILLRELNHRVKNLLAVVQAIAHQTAARSETVPTFLQAFNGRLGALAAAQGKLTAHGWRGVDLRELVHQTLEPLDLADGRRVRTQVESLPVAARAAQSLALALYELATNASKYGALSVPEGGVELTASVTATPGQPALEIRWREWGGPPVGPPTRQGFGTRLLTRMIARQHHGQVHLDWDPAGLVCRLVLPLDRVLDRRQPFHPAVR</sequence>